<dbReference type="Proteomes" id="UP000095454">
    <property type="component" value="Unassembled WGS sequence"/>
</dbReference>
<sequence>MVSDYGLVEYADPEGRPFWEQTTSPENSQFQKMMSDPKTKFTARKMINQISKVYDYGLKDVSGTSKLRCIEPKIGLYELKGFDGVNREMVYAICQGVDKIVLLFWFKGHQGSGNISKEIKRAKQLAPIAKQLLES</sequence>
<protein>
    <recommendedName>
        <fullName evidence="3">Type II toxin-antitoxin system RelE/ParE family toxin</fullName>
    </recommendedName>
</protein>
<reference evidence="1 2" key="1">
    <citation type="submission" date="2015-09" db="EMBL/GenBank/DDBJ databases">
        <authorList>
            <consortium name="Pathogen Informatics"/>
        </authorList>
    </citation>
    <scope>NUCLEOTIDE SEQUENCE [LARGE SCALE GENOMIC DNA]</scope>
    <source>
        <strain evidence="1 2">2789STDY5834902</strain>
    </source>
</reference>
<dbReference type="AlphaFoldDB" id="A0A174JPW1"/>
<evidence type="ECO:0000313" key="1">
    <source>
        <dbReference type="EMBL" id="CUO99668.1"/>
    </source>
</evidence>
<dbReference type="RefSeq" id="WP_055251173.1">
    <property type="nucleotide sequence ID" value="NZ_CABIXX010000009.1"/>
</dbReference>
<gene>
    <name evidence="1" type="ORF">ERS852514_00758</name>
</gene>
<dbReference type="EMBL" id="CZAQ01000009">
    <property type="protein sequence ID" value="CUO99668.1"/>
    <property type="molecule type" value="Genomic_DNA"/>
</dbReference>
<organism evidence="1 2">
    <name type="scientific">Collinsella aerofaciens</name>
    <dbReference type="NCBI Taxonomy" id="74426"/>
    <lineage>
        <taxon>Bacteria</taxon>
        <taxon>Bacillati</taxon>
        <taxon>Actinomycetota</taxon>
        <taxon>Coriobacteriia</taxon>
        <taxon>Coriobacteriales</taxon>
        <taxon>Coriobacteriaceae</taxon>
        <taxon>Collinsella</taxon>
    </lineage>
</organism>
<accession>A0A174JPW1</accession>
<name>A0A174JPW1_9ACTN</name>
<evidence type="ECO:0000313" key="2">
    <source>
        <dbReference type="Proteomes" id="UP000095454"/>
    </source>
</evidence>
<evidence type="ECO:0008006" key="3">
    <source>
        <dbReference type="Google" id="ProtNLM"/>
    </source>
</evidence>
<proteinExistence type="predicted"/>